<dbReference type="GO" id="GO:0005634">
    <property type="term" value="C:nucleus"/>
    <property type="evidence" value="ECO:0007669"/>
    <property type="project" value="TreeGrafter"/>
</dbReference>
<protein>
    <submittedName>
        <fullName evidence="2">DnaJ domain protein</fullName>
    </submittedName>
</protein>
<dbReference type="PROSITE" id="PS50076">
    <property type="entry name" value="DNAJ_2"/>
    <property type="match status" value="1"/>
</dbReference>
<feature type="domain" description="J" evidence="1">
    <location>
        <begin position="39"/>
        <end position="109"/>
    </location>
</feature>
<dbReference type="InterPro" id="IPR042858">
    <property type="entry name" value="DNAJC8"/>
</dbReference>
<sequence>MSNFEQFYNDIKATEKEDSTLTSQQQLDRLASTWLYVFESESVLQIDPDTDLETAKKKFKKLSLLIHPDKNPDDRERADQAFDIIKKAMKQIENPLELNRCKDCYTEARARLSILMSEKRRKVKKETGSNEIEEDDPEVYKKQLWITVTKVLRR</sequence>
<keyword evidence="3" id="KW-1185">Reference proteome</keyword>
<dbReference type="SMART" id="SM00271">
    <property type="entry name" value="DnaJ"/>
    <property type="match status" value="1"/>
</dbReference>
<dbReference type="FunFam" id="1.10.287.110:FF:000158">
    <property type="entry name" value="dnaJ homolog subfamily C member 8"/>
    <property type="match status" value="1"/>
</dbReference>
<evidence type="ECO:0000313" key="2">
    <source>
        <dbReference type="EMBL" id="KHJ75226.1"/>
    </source>
</evidence>
<gene>
    <name evidence="2" type="ORF">OESDEN_25158</name>
</gene>
<dbReference type="AlphaFoldDB" id="A0A0B1RUA9"/>
<reference evidence="2 3" key="1">
    <citation type="submission" date="2014-03" db="EMBL/GenBank/DDBJ databases">
        <title>Draft genome of the hookworm Oesophagostomum dentatum.</title>
        <authorList>
            <person name="Mitreva M."/>
        </authorList>
    </citation>
    <scope>NUCLEOTIDE SEQUENCE [LARGE SCALE GENOMIC DNA]</scope>
    <source>
        <strain evidence="2 3">OD-Hann</strain>
    </source>
</reference>
<feature type="non-terminal residue" evidence="2">
    <location>
        <position position="154"/>
    </location>
</feature>
<dbReference type="InterPro" id="IPR036869">
    <property type="entry name" value="J_dom_sf"/>
</dbReference>
<organism evidence="2 3">
    <name type="scientific">Oesophagostomum dentatum</name>
    <name type="common">Nodular worm</name>
    <dbReference type="NCBI Taxonomy" id="61180"/>
    <lineage>
        <taxon>Eukaryota</taxon>
        <taxon>Metazoa</taxon>
        <taxon>Ecdysozoa</taxon>
        <taxon>Nematoda</taxon>
        <taxon>Chromadorea</taxon>
        <taxon>Rhabditida</taxon>
        <taxon>Rhabditina</taxon>
        <taxon>Rhabditomorpha</taxon>
        <taxon>Strongyloidea</taxon>
        <taxon>Strongylidae</taxon>
        <taxon>Oesophagostomum</taxon>
    </lineage>
</organism>
<accession>A0A0B1RUA9</accession>
<dbReference type="PANTHER" id="PTHR15606:SF4">
    <property type="entry name" value="DNAJ HOMOLOG SUBFAMILY C MEMBER 8"/>
    <property type="match status" value="1"/>
</dbReference>
<dbReference type="Proteomes" id="UP000053660">
    <property type="component" value="Unassembled WGS sequence"/>
</dbReference>
<proteinExistence type="predicted"/>
<evidence type="ECO:0000259" key="1">
    <source>
        <dbReference type="PROSITE" id="PS50076"/>
    </source>
</evidence>
<dbReference type="PANTHER" id="PTHR15606">
    <property type="entry name" value="DNAJ HOMOLOG SUBFAMILY C MEMBER 8/LIPOPOLYSACCHARIDE SPECIFIC RESPONSE-7-RELATED"/>
    <property type="match status" value="1"/>
</dbReference>
<dbReference type="Pfam" id="PF00226">
    <property type="entry name" value="DnaJ"/>
    <property type="match status" value="1"/>
</dbReference>
<evidence type="ECO:0000313" key="3">
    <source>
        <dbReference type="Proteomes" id="UP000053660"/>
    </source>
</evidence>
<dbReference type="InterPro" id="IPR001623">
    <property type="entry name" value="DnaJ_domain"/>
</dbReference>
<dbReference type="SUPFAM" id="SSF46565">
    <property type="entry name" value="Chaperone J-domain"/>
    <property type="match status" value="1"/>
</dbReference>
<name>A0A0B1RUA9_OESDE</name>
<dbReference type="EMBL" id="KN612953">
    <property type="protein sequence ID" value="KHJ75226.1"/>
    <property type="molecule type" value="Genomic_DNA"/>
</dbReference>
<dbReference type="OrthoDB" id="342454at2759"/>
<dbReference type="Gene3D" id="1.10.287.110">
    <property type="entry name" value="DnaJ domain"/>
    <property type="match status" value="1"/>
</dbReference>